<gene>
    <name evidence="7" type="ORF">UU42_C0024G0010</name>
</gene>
<dbReference type="Gene3D" id="3.40.1190.20">
    <property type="match status" value="1"/>
</dbReference>
<keyword evidence="2" id="KW-0067">ATP-binding</keyword>
<evidence type="ECO:0000256" key="4">
    <source>
        <dbReference type="ARBA" id="ARBA00023027"/>
    </source>
</evidence>
<dbReference type="EMBL" id="LCAO01000024">
    <property type="protein sequence ID" value="KKR91052.1"/>
    <property type="molecule type" value="Genomic_DNA"/>
</dbReference>
<dbReference type="PATRIC" id="fig|1618555.3.peg.837"/>
<dbReference type="GO" id="GO:0016836">
    <property type="term" value="F:hydro-lyase activity"/>
    <property type="evidence" value="ECO:0007669"/>
    <property type="project" value="InterPro"/>
</dbReference>
<evidence type="ECO:0000256" key="5">
    <source>
        <dbReference type="ARBA" id="ARBA00023239"/>
    </source>
</evidence>
<dbReference type="InterPro" id="IPR017953">
    <property type="entry name" value="Carbohydrate_kinase_pred_CS"/>
</dbReference>
<dbReference type="PANTHER" id="PTHR12592:SF0">
    <property type="entry name" value="ATP-DEPENDENT (S)-NAD(P)H-HYDRATE DEHYDRATASE"/>
    <property type="match status" value="1"/>
</dbReference>
<comment type="caution">
    <text evidence="7">The sequence shown here is derived from an EMBL/GenBank/DDBJ whole genome shotgun (WGS) entry which is preliminary data.</text>
</comment>
<evidence type="ECO:0000259" key="6">
    <source>
        <dbReference type="PROSITE" id="PS51383"/>
    </source>
</evidence>
<dbReference type="PROSITE" id="PS01050">
    <property type="entry name" value="YJEF_C_2"/>
    <property type="match status" value="1"/>
</dbReference>
<feature type="domain" description="YjeF C-terminal" evidence="6">
    <location>
        <begin position="1"/>
        <end position="103"/>
    </location>
</feature>
<proteinExistence type="predicted"/>
<keyword evidence="5" id="KW-0456">Lyase</keyword>
<evidence type="ECO:0000256" key="3">
    <source>
        <dbReference type="ARBA" id="ARBA00022857"/>
    </source>
</evidence>
<dbReference type="InterPro" id="IPR029056">
    <property type="entry name" value="Ribokinase-like"/>
</dbReference>
<evidence type="ECO:0000313" key="8">
    <source>
        <dbReference type="Proteomes" id="UP000034676"/>
    </source>
</evidence>
<dbReference type="GO" id="GO:0005524">
    <property type="term" value="F:ATP binding"/>
    <property type="evidence" value="ECO:0007669"/>
    <property type="project" value="UniProtKB-KW"/>
</dbReference>
<protein>
    <submittedName>
        <fullName evidence="7">Carbohydrate kinase, YjeF related protein</fullName>
    </submittedName>
</protein>
<reference evidence="7 8" key="1">
    <citation type="journal article" date="2015" name="Nature">
        <title>rRNA introns, odd ribosomes, and small enigmatic genomes across a large radiation of phyla.</title>
        <authorList>
            <person name="Brown C.T."/>
            <person name="Hug L.A."/>
            <person name="Thomas B.C."/>
            <person name="Sharon I."/>
            <person name="Castelle C.J."/>
            <person name="Singh A."/>
            <person name="Wilkins M.J."/>
            <person name="Williams K.H."/>
            <person name="Banfield J.F."/>
        </authorList>
    </citation>
    <scope>NUCLEOTIDE SEQUENCE [LARGE SCALE GENOMIC DNA]</scope>
</reference>
<evidence type="ECO:0000256" key="2">
    <source>
        <dbReference type="ARBA" id="ARBA00022840"/>
    </source>
</evidence>
<keyword evidence="7" id="KW-0808">Transferase</keyword>
<keyword evidence="7" id="KW-0418">Kinase</keyword>
<keyword evidence="1" id="KW-0547">Nucleotide-binding</keyword>
<dbReference type="SUPFAM" id="SSF53613">
    <property type="entry name" value="Ribokinase-like"/>
    <property type="match status" value="1"/>
</dbReference>
<dbReference type="PANTHER" id="PTHR12592">
    <property type="entry name" value="ATP-DEPENDENT (S)-NAD(P)H-HYDRATE DEHYDRATASE FAMILY MEMBER"/>
    <property type="match status" value="1"/>
</dbReference>
<accession>A0A0G0XT10</accession>
<dbReference type="AlphaFoldDB" id="A0A0G0XT10"/>
<dbReference type="GO" id="GO:0110051">
    <property type="term" value="P:metabolite repair"/>
    <property type="evidence" value="ECO:0007669"/>
    <property type="project" value="TreeGrafter"/>
</dbReference>
<keyword evidence="4" id="KW-0520">NAD</keyword>
<sequence length="103" mass="10603">MGDTKIEEAAKKHKCVIISKGPVAIVTDGETTYEVRGGNAGLTKGGTGDVLAGIIVGLAAKNPPLLAAAVGAYVVKKTAEKLFLDRGYGYNADDVADRLVFPA</sequence>
<organism evidence="7 8">
    <name type="scientific">Candidatus Woesebacteria bacterium GW2011_GWA1_41_13b</name>
    <dbReference type="NCBI Taxonomy" id="1618555"/>
    <lineage>
        <taxon>Bacteria</taxon>
        <taxon>Candidatus Woeseibacteriota</taxon>
    </lineage>
</organism>
<dbReference type="PROSITE" id="PS51383">
    <property type="entry name" value="YJEF_C_3"/>
    <property type="match status" value="1"/>
</dbReference>
<dbReference type="InterPro" id="IPR000631">
    <property type="entry name" value="CARKD"/>
</dbReference>
<dbReference type="Pfam" id="PF01256">
    <property type="entry name" value="Carb_kinase"/>
    <property type="match status" value="1"/>
</dbReference>
<evidence type="ECO:0000256" key="1">
    <source>
        <dbReference type="ARBA" id="ARBA00022741"/>
    </source>
</evidence>
<name>A0A0G0XT10_9BACT</name>
<keyword evidence="3" id="KW-0521">NADP</keyword>
<dbReference type="Proteomes" id="UP000034676">
    <property type="component" value="Unassembled WGS sequence"/>
</dbReference>
<dbReference type="GO" id="GO:0016301">
    <property type="term" value="F:kinase activity"/>
    <property type="evidence" value="ECO:0007669"/>
    <property type="project" value="UniProtKB-KW"/>
</dbReference>
<evidence type="ECO:0000313" key="7">
    <source>
        <dbReference type="EMBL" id="KKR91052.1"/>
    </source>
</evidence>